<dbReference type="EMBL" id="CP061800">
    <property type="protein sequence ID" value="QTA92922.1"/>
    <property type="molecule type" value="Genomic_DNA"/>
</dbReference>
<reference evidence="1" key="1">
    <citation type="journal article" date="2021" name="Microb. Physiol.">
        <title>Proteogenomic Insights into the Physiology of Marine, Sulfate-Reducing, Filamentous Desulfonema limicola and Desulfonema magnum.</title>
        <authorList>
            <person name="Schnaars V."/>
            <person name="Wohlbrand L."/>
            <person name="Scheve S."/>
            <person name="Hinrichs C."/>
            <person name="Reinhardt R."/>
            <person name="Rabus R."/>
        </authorList>
    </citation>
    <scope>NUCLEOTIDE SEQUENCE</scope>
    <source>
        <strain evidence="1">4be13</strain>
    </source>
</reference>
<evidence type="ECO:0000313" key="2">
    <source>
        <dbReference type="Proteomes" id="UP000663722"/>
    </source>
</evidence>
<keyword evidence="2" id="KW-1185">Reference proteome</keyword>
<accession>A0A975GTF3</accession>
<evidence type="ECO:0000313" key="1">
    <source>
        <dbReference type="EMBL" id="QTA92922.1"/>
    </source>
</evidence>
<sequence length="41" mass="4936">MGRFLFILITFCTTFSNPFSVFLPRDRQPIYSREETRFFPG</sequence>
<organism evidence="1 2">
    <name type="scientific">Desulfonema magnum</name>
    <dbReference type="NCBI Taxonomy" id="45655"/>
    <lineage>
        <taxon>Bacteria</taxon>
        <taxon>Pseudomonadati</taxon>
        <taxon>Thermodesulfobacteriota</taxon>
        <taxon>Desulfobacteria</taxon>
        <taxon>Desulfobacterales</taxon>
        <taxon>Desulfococcaceae</taxon>
        <taxon>Desulfonema</taxon>
    </lineage>
</organism>
<name>A0A975GTF3_9BACT</name>
<protein>
    <submittedName>
        <fullName evidence="1">Uncharacterized protein</fullName>
    </submittedName>
</protein>
<dbReference type="Proteomes" id="UP000663722">
    <property type="component" value="Chromosome"/>
</dbReference>
<dbReference type="KEGG" id="dmm:dnm_090150"/>
<proteinExistence type="predicted"/>
<gene>
    <name evidence="1" type="ORF">dnm_090150</name>
</gene>
<dbReference type="AlphaFoldDB" id="A0A975GTF3"/>